<dbReference type="Gene3D" id="3.10.450.40">
    <property type="match status" value="2"/>
</dbReference>
<organism evidence="4 5">
    <name type="scientific">Micrococcoides hystricis</name>
    <dbReference type="NCBI Taxonomy" id="1572761"/>
    <lineage>
        <taxon>Bacteria</taxon>
        <taxon>Bacillati</taxon>
        <taxon>Actinomycetota</taxon>
        <taxon>Actinomycetes</taxon>
        <taxon>Micrococcales</taxon>
        <taxon>Micrococcaceae</taxon>
        <taxon>Micrococcoides</taxon>
    </lineage>
</organism>
<feature type="region of interest" description="Disordered" evidence="1">
    <location>
        <begin position="30"/>
        <end position="81"/>
    </location>
</feature>
<dbReference type="Proteomes" id="UP001589862">
    <property type="component" value="Unassembled WGS sequence"/>
</dbReference>
<evidence type="ECO:0000256" key="1">
    <source>
        <dbReference type="SAM" id="MobiDB-lite"/>
    </source>
</evidence>
<comment type="caution">
    <text evidence="4">The sequence shown here is derived from an EMBL/GenBank/DDBJ whole genome shotgun (WGS) entry which is preliminary data.</text>
</comment>
<evidence type="ECO:0000259" key="3">
    <source>
        <dbReference type="Pfam" id="PF03413"/>
    </source>
</evidence>
<keyword evidence="2" id="KW-0732">Signal</keyword>
<proteinExistence type="predicted"/>
<feature type="domain" description="PepSY" evidence="3">
    <location>
        <begin position="156"/>
        <end position="213"/>
    </location>
</feature>
<dbReference type="EMBL" id="JBHLUB010000030">
    <property type="protein sequence ID" value="MFC0582538.1"/>
    <property type="molecule type" value="Genomic_DNA"/>
</dbReference>
<evidence type="ECO:0000313" key="4">
    <source>
        <dbReference type="EMBL" id="MFC0582538.1"/>
    </source>
</evidence>
<protein>
    <submittedName>
        <fullName evidence="4">PepSY domain-containing protein</fullName>
    </submittedName>
</protein>
<feature type="chain" id="PRO_5045651835" evidence="2">
    <location>
        <begin position="29"/>
        <end position="214"/>
    </location>
</feature>
<feature type="compositionally biased region" description="Low complexity" evidence="1">
    <location>
        <begin position="49"/>
        <end position="76"/>
    </location>
</feature>
<evidence type="ECO:0000256" key="2">
    <source>
        <dbReference type="SAM" id="SignalP"/>
    </source>
</evidence>
<evidence type="ECO:0000313" key="5">
    <source>
        <dbReference type="Proteomes" id="UP001589862"/>
    </source>
</evidence>
<feature type="signal peptide" evidence="2">
    <location>
        <begin position="1"/>
        <end position="28"/>
    </location>
</feature>
<accession>A0ABV6PBN4</accession>
<dbReference type="RefSeq" id="WP_377459768.1">
    <property type="nucleotide sequence ID" value="NZ_JBHLUB010000030.1"/>
</dbReference>
<dbReference type="InterPro" id="IPR025711">
    <property type="entry name" value="PepSY"/>
</dbReference>
<dbReference type="PROSITE" id="PS51257">
    <property type="entry name" value="PROKAR_LIPOPROTEIN"/>
    <property type="match status" value="1"/>
</dbReference>
<sequence length="214" mass="22424">MDNNAKSSRFVGALSLAAAAALALSACATDNNATESPTPTNDTASVAASPTETTTDDQSPTTEDTQTATTDDNQATGDDKFEDVIKVAEGEVSGSKAIDYEFDEGDGPDAYEIDVVDGNNVKHEIDIDVDGSTVTKNEQDDTLDGDDLKEFEGATVSIVDAVKAARGEAGDSAVVDEVELEWEDNKSVWEVKFKDGTTETKVKVDAGSGDVISK</sequence>
<feature type="compositionally biased region" description="Polar residues" evidence="1">
    <location>
        <begin position="30"/>
        <end position="48"/>
    </location>
</feature>
<dbReference type="Pfam" id="PF03413">
    <property type="entry name" value="PepSY"/>
    <property type="match status" value="2"/>
</dbReference>
<reference evidence="4 5" key="1">
    <citation type="submission" date="2024-09" db="EMBL/GenBank/DDBJ databases">
        <authorList>
            <person name="Sun Q."/>
            <person name="Mori K."/>
        </authorList>
    </citation>
    <scope>NUCLEOTIDE SEQUENCE [LARGE SCALE GENOMIC DNA]</scope>
    <source>
        <strain evidence="4 5">NCAIM B.02604</strain>
    </source>
</reference>
<feature type="domain" description="PepSY" evidence="3">
    <location>
        <begin position="82"/>
        <end position="128"/>
    </location>
</feature>
<keyword evidence="5" id="KW-1185">Reference proteome</keyword>
<name>A0ABV6PBN4_9MICC</name>
<gene>
    <name evidence="4" type="ORF">ACFFFR_09130</name>
</gene>